<reference evidence="1" key="1">
    <citation type="submission" date="2021-01" db="EMBL/GenBank/DDBJ databases">
        <authorList>
            <person name="Kaushik A."/>
        </authorList>
    </citation>
    <scope>NUCLEOTIDE SEQUENCE</scope>
    <source>
        <strain evidence="1">AG6-10EEA</strain>
    </source>
</reference>
<evidence type="ECO:0008006" key="3">
    <source>
        <dbReference type="Google" id="ProtNLM"/>
    </source>
</evidence>
<dbReference type="EMBL" id="CAJMXA010003649">
    <property type="protein sequence ID" value="CAE6509372.1"/>
    <property type="molecule type" value="Genomic_DNA"/>
</dbReference>
<dbReference type="InterPro" id="IPR032675">
    <property type="entry name" value="LRR_dom_sf"/>
</dbReference>
<sequence>MSNYTVPFDHPSIHQWDEAGRSLVNALDKYMELSLSLEKNALSEKVPPKYLASQIDTALRSIHTFFEEQIHRTRSALSQTRNRILSPIYCLPREVLSRIFMNVISTVQDISQPESMETSVTRIYLALHNLIGVCRVWRDAALDHGASWSIIPILDFPSRTRVGKSKQTNRVLLRSIERSKGDLHLVATQPCDTLHAFVLAAHASRFRTVNIAARGRSTVRKILSIFLGRSSPEPLALTELSVCQDQDVSYYYKLLKEKNYVFARDSPEQASFENLLPSLSVLRIRGPQFHWSKFTFSHRLTELYLEEILLGYDFPHLIGALSSASELRVLKIISVKTFHNQTAHVPPEQTEIHLPNLRDLLVDDVYFNTLDCLLSSITSRSHRLTLLLTDHCRYINLPGTDPGLEDINWEALLELLRKVVVNDLLIYGENDVIWMSPSELGDLIKSVAPSLETLWMHGWEFNTAYCSALALFSLADGSSSLSLKNLYITRGRIQDEGAFAGMAISHSESIQRMVLGAATRDNAGDSMEWVPYEGRGVLAIMLGLVLSGFQLVDYDFNPPEFEQVPWQLW</sequence>
<evidence type="ECO:0000313" key="1">
    <source>
        <dbReference type="EMBL" id="CAE6509372.1"/>
    </source>
</evidence>
<dbReference type="SUPFAM" id="SSF52047">
    <property type="entry name" value="RNI-like"/>
    <property type="match status" value="1"/>
</dbReference>
<accession>A0A8H3D620</accession>
<name>A0A8H3D620_9AGAM</name>
<dbReference type="Proteomes" id="UP000663853">
    <property type="component" value="Unassembled WGS sequence"/>
</dbReference>
<proteinExistence type="predicted"/>
<dbReference type="AlphaFoldDB" id="A0A8H3D620"/>
<gene>
    <name evidence="1" type="ORF">RDB_LOCUS125020</name>
</gene>
<protein>
    <recommendedName>
        <fullName evidence="3">F-box domain-containing protein</fullName>
    </recommendedName>
</protein>
<dbReference type="Gene3D" id="3.80.10.10">
    <property type="entry name" value="Ribonuclease Inhibitor"/>
    <property type="match status" value="1"/>
</dbReference>
<organism evidence="1 2">
    <name type="scientific">Rhizoctonia solani</name>
    <dbReference type="NCBI Taxonomy" id="456999"/>
    <lineage>
        <taxon>Eukaryota</taxon>
        <taxon>Fungi</taxon>
        <taxon>Dikarya</taxon>
        <taxon>Basidiomycota</taxon>
        <taxon>Agaricomycotina</taxon>
        <taxon>Agaricomycetes</taxon>
        <taxon>Cantharellales</taxon>
        <taxon>Ceratobasidiaceae</taxon>
        <taxon>Rhizoctonia</taxon>
    </lineage>
</organism>
<evidence type="ECO:0000313" key="2">
    <source>
        <dbReference type="Proteomes" id="UP000663853"/>
    </source>
</evidence>
<comment type="caution">
    <text evidence="1">The sequence shown here is derived from an EMBL/GenBank/DDBJ whole genome shotgun (WGS) entry which is preliminary data.</text>
</comment>